<name>A0AA39ZIY4_9PEZI</name>
<protein>
    <recommendedName>
        <fullName evidence="5">RING-type domain-containing protein</fullName>
    </recommendedName>
</protein>
<dbReference type="InterPro" id="IPR001841">
    <property type="entry name" value="Znf_RING"/>
</dbReference>
<sequence>MAGLPRTRKEVTTWWYLDGYSDFPDYYDPFPPIVLCPICLEDEEIFTPFTPTKLVKQSRNGVVMMCGHMVCKKCYLDVKERAKKPDLFYTPGSLVPKPVLHCPYCRHALSFADTNYCRHPLAAYIIGSETPFPVPKTLTQSTETRLPQPRRTLSIEDRKKVPIPRHCNACRESRAKNMVAALRAHGWAPGNWEERWLRGSGRWHPEEVELAFPPSGSESILDKSIQDWEDYVLANLKKRLEDEGLTWGGNRWYSV</sequence>
<keyword evidence="3" id="KW-0862">Zinc</keyword>
<keyword evidence="1" id="KW-0479">Metal-binding</keyword>
<proteinExistence type="predicted"/>
<dbReference type="AlphaFoldDB" id="A0AA39ZIY4"/>
<evidence type="ECO:0000256" key="3">
    <source>
        <dbReference type="ARBA" id="ARBA00022833"/>
    </source>
</evidence>
<evidence type="ECO:0000313" key="6">
    <source>
        <dbReference type="EMBL" id="KAK0671912.1"/>
    </source>
</evidence>
<gene>
    <name evidence="6" type="ORF">QBC41DRAFT_371453</name>
</gene>
<evidence type="ECO:0000256" key="2">
    <source>
        <dbReference type="ARBA" id="ARBA00022771"/>
    </source>
</evidence>
<dbReference type="InterPro" id="IPR013083">
    <property type="entry name" value="Znf_RING/FYVE/PHD"/>
</dbReference>
<evidence type="ECO:0000259" key="5">
    <source>
        <dbReference type="PROSITE" id="PS50089"/>
    </source>
</evidence>
<comment type="caution">
    <text evidence="6">The sequence shown here is derived from an EMBL/GenBank/DDBJ whole genome shotgun (WGS) entry which is preliminary data.</text>
</comment>
<dbReference type="SUPFAM" id="SSF57850">
    <property type="entry name" value="RING/U-box"/>
    <property type="match status" value="1"/>
</dbReference>
<feature type="domain" description="RING-type" evidence="5">
    <location>
        <begin position="36"/>
        <end position="106"/>
    </location>
</feature>
<dbReference type="GO" id="GO:0008270">
    <property type="term" value="F:zinc ion binding"/>
    <property type="evidence" value="ECO:0007669"/>
    <property type="project" value="UniProtKB-KW"/>
</dbReference>
<dbReference type="Gene3D" id="3.30.40.10">
    <property type="entry name" value="Zinc/RING finger domain, C3HC4 (zinc finger)"/>
    <property type="match status" value="1"/>
</dbReference>
<dbReference type="EMBL" id="JAULSY010000017">
    <property type="protein sequence ID" value="KAK0671912.1"/>
    <property type="molecule type" value="Genomic_DNA"/>
</dbReference>
<evidence type="ECO:0000256" key="4">
    <source>
        <dbReference type="PROSITE-ProRule" id="PRU00175"/>
    </source>
</evidence>
<keyword evidence="2 4" id="KW-0863">Zinc-finger</keyword>
<dbReference type="Proteomes" id="UP001174997">
    <property type="component" value="Unassembled WGS sequence"/>
</dbReference>
<organism evidence="6 7">
    <name type="scientific">Cercophora samala</name>
    <dbReference type="NCBI Taxonomy" id="330535"/>
    <lineage>
        <taxon>Eukaryota</taxon>
        <taxon>Fungi</taxon>
        <taxon>Dikarya</taxon>
        <taxon>Ascomycota</taxon>
        <taxon>Pezizomycotina</taxon>
        <taxon>Sordariomycetes</taxon>
        <taxon>Sordariomycetidae</taxon>
        <taxon>Sordariales</taxon>
        <taxon>Lasiosphaeriaceae</taxon>
        <taxon>Cercophora</taxon>
    </lineage>
</organism>
<dbReference type="InterPro" id="IPR017907">
    <property type="entry name" value="Znf_RING_CS"/>
</dbReference>
<accession>A0AA39ZIY4</accession>
<reference evidence="6" key="1">
    <citation type="submission" date="2023-06" db="EMBL/GenBank/DDBJ databases">
        <title>Genome-scale phylogeny and comparative genomics of the fungal order Sordariales.</title>
        <authorList>
            <consortium name="Lawrence Berkeley National Laboratory"/>
            <person name="Hensen N."/>
            <person name="Bonometti L."/>
            <person name="Westerberg I."/>
            <person name="Brannstrom I.O."/>
            <person name="Guillou S."/>
            <person name="Cros-Aarteil S."/>
            <person name="Calhoun S."/>
            <person name="Haridas S."/>
            <person name="Kuo A."/>
            <person name="Mondo S."/>
            <person name="Pangilinan J."/>
            <person name="Riley R."/>
            <person name="Labutti K."/>
            <person name="Andreopoulos B."/>
            <person name="Lipzen A."/>
            <person name="Chen C."/>
            <person name="Yanf M."/>
            <person name="Daum C."/>
            <person name="Ng V."/>
            <person name="Clum A."/>
            <person name="Steindorff A."/>
            <person name="Ohm R."/>
            <person name="Martin F."/>
            <person name="Silar P."/>
            <person name="Natvig D."/>
            <person name="Lalanne C."/>
            <person name="Gautier V."/>
            <person name="Ament-Velasquez S.L."/>
            <person name="Kruys A."/>
            <person name="Hutchinson M.I."/>
            <person name="Powell A.J."/>
            <person name="Barry K."/>
            <person name="Miller A.N."/>
            <person name="Grigoriev I.V."/>
            <person name="Debuchy R."/>
            <person name="Gladieux P."/>
            <person name="Thoren M.H."/>
            <person name="Johannesson H."/>
        </authorList>
    </citation>
    <scope>NUCLEOTIDE SEQUENCE</scope>
    <source>
        <strain evidence="6">CBS 307.81</strain>
    </source>
</reference>
<evidence type="ECO:0000256" key="1">
    <source>
        <dbReference type="ARBA" id="ARBA00022723"/>
    </source>
</evidence>
<keyword evidence="7" id="KW-1185">Reference proteome</keyword>
<dbReference type="SMART" id="SM00184">
    <property type="entry name" value="RING"/>
    <property type="match status" value="1"/>
</dbReference>
<evidence type="ECO:0000313" key="7">
    <source>
        <dbReference type="Proteomes" id="UP001174997"/>
    </source>
</evidence>
<dbReference type="PROSITE" id="PS00518">
    <property type="entry name" value="ZF_RING_1"/>
    <property type="match status" value="1"/>
</dbReference>
<dbReference type="PROSITE" id="PS50089">
    <property type="entry name" value="ZF_RING_2"/>
    <property type="match status" value="1"/>
</dbReference>